<organism evidence="1">
    <name type="scientific">Graphocephala atropunctata</name>
    <dbReference type="NCBI Taxonomy" id="36148"/>
    <lineage>
        <taxon>Eukaryota</taxon>
        <taxon>Metazoa</taxon>
        <taxon>Ecdysozoa</taxon>
        <taxon>Arthropoda</taxon>
        <taxon>Hexapoda</taxon>
        <taxon>Insecta</taxon>
        <taxon>Pterygota</taxon>
        <taxon>Neoptera</taxon>
        <taxon>Paraneoptera</taxon>
        <taxon>Hemiptera</taxon>
        <taxon>Auchenorrhyncha</taxon>
        <taxon>Membracoidea</taxon>
        <taxon>Cicadellidae</taxon>
        <taxon>Cicadellinae</taxon>
        <taxon>Cicadellini</taxon>
        <taxon>Graphocephala</taxon>
    </lineage>
</organism>
<dbReference type="AlphaFoldDB" id="A0A1B6KJV9"/>
<protein>
    <recommendedName>
        <fullName evidence="2">PKD/REJ-like domain-containing protein</fullName>
    </recommendedName>
</protein>
<dbReference type="EMBL" id="GEBQ01028244">
    <property type="protein sequence ID" value="JAT11733.1"/>
    <property type="molecule type" value="Transcribed_RNA"/>
</dbReference>
<evidence type="ECO:0008006" key="2">
    <source>
        <dbReference type="Google" id="ProtNLM"/>
    </source>
</evidence>
<reference evidence="1" key="1">
    <citation type="submission" date="2015-11" db="EMBL/GenBank/DDBJ databases">
        <title>De novo transcriptome assembly of four potential Pierce s Disease insect vectors from Arizona vineyards.</title>
        <authorList>
            <person name="Tassone E.E."/>
        </authorList>
    </citation>
    <scope>NUCLEOTIDE SEQUENCE</scope>
</reference>
<evidence type="ECO:0000313" key="1">
    <source>
        <dbReference type="EMBL" id="JAT11733.1"/>
    </source>
</evidence>
<accession>A0A1B6KJV9</accession>
<sequence length="177" mass="20408">GKKEDDICRPKRFKPQDLYYIPPTKLKYGAKYLFVLEVHSDIYLSCGIYCLGVETPKLSYVSVTVANETEKYPYEILIVCVSNCGEKVVSNRVLCLKVQIKGLSKDEDAFVWLYNKGTEPSRPVDDIAEKGLPYFMLIVNEDSFEAAMNYTITFEIRTLSHTNAYEKYSFETEQIDY</sequence>
<feature type="non-terminal residue" evidence="1">
    <location>
        <position position="177"/>
    </location>
</feature>
<feature type="non-terminal residue" evidence="1">
    <location>
        <position position="1"/>
    </location>
</feature>
<name>A0A1B6KJV9_9HEMI</name>
<gene>
    <name evidence="1" type="ORF">g.10157</name>
</gene>
<proteinExistence type="predicted"/>